<dbReference type="PANTHER" id="PTHR48438">
    <property type="entry name" value="ALPHA-(1,3)-FUCOSYLTRANSFERASE C-RELATED"/>
    <property type="match status" value="1"/>
</dbReference>
<evidence type="ECO:0000256" key="12">
    <source>
        <dbReference type="RuleBase" id="RU003832"/>
    </source>
</evidence>
<dbReference type="GO" id="GO:0032580">
    <property type="term" value="C:Golgi cisterna membrane"/>
    <property type="evidence" value="ECO:0007669"/>
    <property type="project" value="UniProtKB-SubCell"/>
</dbReference>
<evidence type="ECO:0000256" key="9">
    <source>
        <dbReference type="ARBA" id="ARBA00023034"/>
    </source>
</evidence>
<keyword evidence="9 12" id="KW-0333">Golgi apparatus</keyword>
<dbReference type="Pfam" id="PF17039">
    <property type="entry name" value="Glyco_tran_10_N"/>
    <property type="match status" value="1"/>
</dbReference>
<comment type="similarity">
    <text evidence="3 12">Belongs to the glycosyltransferase 10 family.</text>
</comment>
<dbReference type="SUPFAM" id="SSF53756">
    <property type="entry name" value="UDP-Glycosyltransferase/glycogen phosphorylase"/>
    <property type="match status" value="1"/>
</dbReference>
<keyword evidence="5 12" id="KW-0808">Transferase</keyword>
<keyword evidence="4 12" id="KW-0328">Glycosyltransferase</keyword>
<dbReference type="Pfam" id="PF00852">
    <property type="entry name" value="Glyco_transf_10"/>
    <property type="match status" value="1"/>
</dbReference>
<comment type="pathway">
    <text evidence="2">Protein modification; protein glycosylation.</text>
</comment>
<feature type="domain" description="Fucosyltransferase N-terminal" evidence="14">
    <location>
        <begin position="54"/>
        <end position="162"/>
    </location>
</feature>
<dbReference type="PANTHER" id="PTHR48438:SF1">
    <property type="entry name" value="ALPHA-(1,3)-FUCOSYLTRANSFERASE C-RELATED"/>
    <property type="match status" value="1"/>
</dbReference>
<sequence>MSWFCGKFGLMILFISICCLYIFAFYFDLKFKNVLNFKSNHNTIPQRLKDHMFKKVLFWNGMFGNKNFYFGDGDIFKNCRVNKCYATYDRYYTNVENFDAILFHGVELERQDLPDERNIKQHYVFVNLESPQNRPIENVFFENYFNVTMTYRLDSEIVWPYGFVRDLKTNKIVAPFADVFWNVPNNDDESNELSSIYHSKDDTTIANKNKEIAWLVSNCPAKSGRWEYVQELSKYISVDIYGQCGDYQTCPYSRDCFKDLFEPQYFFYLSFENSLCQDYVTEKLYKPLRYNILPIVYGGANYSRFAPKDSYINALDFNSPKELAVYLKQLETNPKEYRQYFRWKTRYRIEDSTAKVACNLCKFLHTERKINTYSTLSDWYSRNKCPLQKLLNEMKYATKVLLNIEN</sequence>
<evidence type="ECO:0000256" key="4">
    <source>
        <dbReference type="ARBA" id="ARBA00022676"/>
    </source>
</evidence>
<evidence type="ECO:0000256" key="10">
    <source>
        <dbReference type="ARBA" id="ARBA00023136"/>
    </source>
</evidence>
<reference evidence="15 16" key="1">
    <citation type="journal article" date="2024" name="Ann. Entomol. Soc. Am.">
        <title>Genomic analyses of the southern and eastern yellowjacket wasps (Hymenoptera: Vespidae) reveal evolutionary signatures of social life.</title>
        <authorList>
            <person name="Catto M.A."/>
            <person name="Caine P.B."/>
            <person name="Orr S.E."/>
            <person name="Hunt B.G."/>
            <person name="Goodisman M.A.D."/>
        </authorList>
    </citation>
    <scope>NUCLEOTIDE SEQUENCE [LARGE SCALE GENOMIC DNA]</scope>
    <source>
        <strain evidence="15">233</strain>
        <tissue evidence="15">Head and thorax</tissue>
    </source>
</reference>
<accession>A0ABD2AWG9</accession>
<dbReference type="FunFam" id="3.40.50.11660:FF:000006">
    <property type="entry name" value="Alpha-(1,3)-fucosyltransferase C"/>
    <property type="match status" value="1"/>
</dbReference>
<dbReference type="InterPro" id="IPR001503">
    <property type="entry name" value="Glyco_trans_10"/>
</dbReference>
<keyword evidence="11" id="KW-0325">Glycoprotein</keyword>
<keyword evidence="10 12" id="KW-0472">Membrane</keyword>
<evidence type="ECO:0000256" key="5">
    <source>
        <dbReference type="ARBA" id="ARBA00022679"/>
    </source>
</evidence>
<evidence type="ECO:0000256" key="11">
    <source>
        <dbReference type="ARBA" id="ARBA00023180"/>
    </source>
</evidence>
<proteinExistence type="inferred from homology"/>
<evidence type="ECO:0000256" key="7">
    <source>
        <dbReference type="ARBA" id="ARBA00022968"/>
    </source>
</evidence>
<dbReference type="AlphaFoldDB" id="A0ABD2AWG9"/>
<dbReference type="GO" id="GO:0008417">
    <property type="term" value="F:fucosyltransferase activity"/>
    <property type="evidence" value="ECO:0007669"/>
    <property type="project" value="UniProtKB-ARBA"/>
</dbReference>
<name>A0ABD2AWG9_VESSQ</name>
<dbReference type="Proteomes" id="UP001607302">
    <property type="component" value="Unassembled WGS sequence"/>
</dbReference>
<keyword evidence="6 12" id="KW-0812">Transmembrane</keyword>
<feature type="domain" description="Fucosyltransferase C-terminal" evidence="13">
    <location>
        <begin position="206"/>
        <end position="379"/>
    </location>
</feature>
<dbReference type="InterPro" id="IPR038577">
    <property type="entry name" value="GT10-like_C_sf"/>
</dbReference>
<gene>
    <name evidence="15" type="ORF">V1478_008538</name>
</gene>
<evidence type="ECO:0000313" key="15">
    <source>
        <dbReference type="EMBL" id="KAL2724025.1"/>
    </source>
</evidence>
<evidence type="ECO:0000259" key="13">
    <source>
        <dbReference type="Pfam" id="PF00852"/>
    </source>
</evidence>
<dbReference type="EMBL" id="JAUDFV010000139">
    <property type="protein sequence ID" value="KAL2724025.1"/>
    <property type="molecule type" value="Genomic_DNA"/>
</dbReference>
<keyword evidence="16" id="KW-1185">Reference proteome</keyword>
<protein>
    <recommendedName>
        <fullName evidence="12">Fucosyltransferase</fullName>
        <ecNumber evidence="12">2.4.1.-</ecNumber>
    </recommendedName>
</protein>
<evidence type="ECO:0000256" key="3">
    <source>
        <dbReference type="ARBA" id="ARBA00008919"/>
    </source>
</evidence>
<evidence type="ECO:0000256" key="6">
    <source>
        <dbReference type="ARBA" id="ARBA00022692"/>
    </source>
</evidence>
<comment type="caution">
    <text evidence="15">The sequence shown here is derived from an EMBL/GenBank/DDBJ whole genome shotgun (WGS) entry which is preliminary data.</text>
</comment>
<dbReference type="EC" id="2.4.1.-" evidence="12"/>
<dbReference type="InterPro" id="IPR055270">
    <property type="entry name" value="Glyco_tran_10_C"/>
</dbReference>
<keyword evidence="8 12" id="KW-1133">Transmembrane helix</keyword>
<dbReference type="InterPro" id="IPR031481">
    <property type="entry name" value="Glyco_tran_10_N"/>
</dbReference>
<dbReference type="Gene3D" id="3.40.50.11660">
    <property type="entry name" value="Glycosyl transferase family 10, C-terminal domain"/>
    <property type="match status" value="1"/>
</dbReference>
<evidence type="ECO:0000256" key="1">
    <source>
        <dbReference type="ARBA" id="ARBA00004447"/>
    </source>
</evidence>
<evidence type="ECO:0000256" key="8">
    <source>
        <dbReference type="ARBA" id="ARBA00022989"/>
    </source>
</evidence>
<comment type="subcellular location">
    <subcellularLocation>
        <location evidence="1 12">Golgi apparatus</location>
        <location evidence="1 12">Golgi stack membrane</location>
        <topology evidence="1 12">Single-pass type II membrane protein</topology>
    </subcellularLocation>
</comment>
<evidence type="ECO:0000313" key="16">
    <source>
        <dbReference type="Proteomes" id="UP001607302"/>
    </source>
</evidence>
<organism evidence="15 16">
    <name type="scientific">Vespula squamosa</name>
    <name type="common">Southern yellow jacket</name>
    <name type="synonym">Wasp</name>
    <dbReference type="NCBI Taxonomy" id="30214"/>
    <lineage>
        <taxon>Eukaryota</taxon>
        <taxon>Metazoa</taxon>
        <taxon>Ecdysozoa</taxon>
        <taxon>Arthropoda</taxon>
        <taxon>Hexapoda</taxon>
        <taxon>Insecta</taxon>
        <taxon>Pterygota</taxon>
        <taxon>Neoptera</taxon>
        <taxon>Endopterygota</taxon>
        <taxon>Hymenoptera</taxon>
        <taxon>Apocrita</taxon>
        <taxon>Aculeata</taxon>
        <taxon>Vespoidea</taxon>
        <taxon>Vespidae</taxon>
        <taxon>Vespinae</taxon>
        <taxon>Vespula</taxon>
    </lineage>
</organism>
<evidence type="ECO:0000259" key="14">
    <source>
        <dbReference type="Pfam" id="PF17039"/>
    </source>
</evidence>
<feature type="transmembrane region" description="Helical" evidence="12">
    <location>
        <begin position="6"/>
        <end position="29"/>
    </location>
</feature>
<evidence type="ECO:0000256" key="2">
    <source>
        <dbReference type="ARBA" id="ARBA00004922"/>
    </source>
</evidence>
<keyword evidence="7" id="KW-0735">Signal-anchor</keyword>